<dbReference type="InterPro" id="IPR043968">
    <property type="entry name" value="SGNH"/>
</dbReference>
<protein>
    <submittedName>
        <fullName evidence="4">Acyltransferase</fullName>
    </submittedName>
</protein>
<accession>A0A2S4HJ66</accession>
<dbReference type="GO" id="GO:0016020">
    <property type="term" value="C:membrane"/>
    <property type="evidence" value="ECO:0007669"/>
    <property type="project" value="TreeGrafter"/>
</dbReference>
<feature type="transmembrane region" description="Helical" evidence="1">
    <location>
        <begin position="92"/>
        <end position="111"/>
    </location>
</feature>
<sequence length="665" mass="75516">MTIGPFLDEQSRRFNKRNAILKYRAEIDGLRALAVIPVILFHAGFEQFSGGFVGVDIFFVISGYLITTLLIEDIENQQFSLFDFYERRARRILPALLLVMLCCIPFAWAWLPPQAMKDFSQSLLATSSFSSNILFWLKSGYFDSANELKPLLHTWSLAVEEQYYVLFPLFLLSLWRFGKARLFWIIATLATLSLLLSEWGSRHSPTANFYLTPTRVWELFAGALTAFIVQGKGSKSNNALALSGLAAVVVSIFAFDENTPFPSLYALAPILGTVLILIYANKDTYVAKLLRTRVFVGLGLVSYSAYLWHQPILAFYRHATVEQNTVTYIVLICVTIILAYLSWRYVEQPFRSRTRINRSRFFWLTSVAIISVCTFGIMGNASDGFAKKRNKTLFKDLAYNSSRLGYIECPEALSKTTPTLDYCHGTSDKPNALLIGDSHADDKFYGIAKALNQYQWRLIGNPACPPIIGVNFEAANGITCTERLKKIFAYLESQTQIELVVLSFSHAYPLDSFVAADHVQSKHSPLDAVIEDIDDPLLSRVDTFYAGLERTLKFLQKLDIKTVITIDTPELTFFPVDCITGRISCNFLEKDVLTRQLIHRDQLEKLAARYTNIRIYDPIGLFCKNKQCSILRDGHTLYRDSDHLSLYGSEYYGIDFAFWLDQQGQ</sequence>
<dbReference type="Pfam" id="PF01757">
    <property type="entry name" value="Acyl_transf_3"/>
    <property type="match status" value="1"/>
</dbReference>
<evidence type="ECO:0000313" key="4">
    <source>
        <dbReference type="EMBL" id="POP54035.1"/>
    </source>
</evidence>
<feature type="transmembrane region" description="Helical" evidence="1">
    <location>
        <begin position="182"/>
        <end position="201"/>
    </location>
</feature>
<keyword evidence="1" id="KW-0812">Transmembrane</keyword>
<dbReference type="GO" id="GO:0009103">
    <property type="term" value="P:lipopolysaccharide biosynthetic process"/>
    <property type="evidence" value="ECO:0007669"/>
    <property type="project" value="TreeGrafter"/>
</dbReference>
<dbReference type="InterPro" id="IPR002656">
    <property type="entry name" value="Acyl_transf_3_dom"/>
</dbReference>
<keyword evidence="4" id="KW-0808">Transferase</keyword>
<keyword evidence="1" id="KW-0472">Membrane</keyword>
<evidence type="ECO:0000259" key="3">
    <source>
        <dbReference type="Pfam" id="PF19040"/>
    </source>
</evidence>
<dbReference type="EMBL" id="PQGG01000009">
    <property type="protein sequence ID" value="POP54035.1"/>
    <property type="molecule type" value="Genomic_DNA"/>
</dbReference>
<keyword evidence="4" id="KW-0012">Acyltransferase</keyword>
<dbReference type="Pfam" id="PF19040">
    <property type="entry name" value="SGNH"/>
    <property type="match status" value="1"/>
</dbReference>
<feature type="transmembrane region" description="Helical" evidence="1">
    <location>
        <begin position="361"/>
        <end position="381"/>
    </location>
</feature>
<evidence type="ECO:0000313" key="5">
    <source>
        <dbReference type="Proteomes" id="UP000237222"/>
    </source>
</evidence>
<organism evidence="4 5">
    <name type="scientific">Zhongshania marina</name>
    <dbReference type="NCBI Taxonomy" id="2304603"/>
    <lineage>
        <taxon>Bacteria</taxon>
        <taxon>Pseudomonadati</taxon>
        <taxon>Pseudomonadota</taxon>
        <taxon>Gammaproteobacteria</taxon>
        <taxon>Cellvibrionales</taxon>
        <taxon>Spongiibacteraceae</taxon>
        <taxon>Zhongshania</taxon>
    </lineage>
</organism>
<dbReference type="Proteomes" id="UP000237222">
    <property type="component" value="Unassembled WGS sequence"/>
</dbReference>
<feature type="transmembrane region" description="Helical" evidence="1">
    <location>
        <begin position="261"/>
        <end position="280"/>
    </location>
</feature>
<feature type="transmembrane region" description="Helical" evidence="1">
    <location>
        <begin position="51"/>
        <end position="71"/>
    </location>
</feature>
<feature type="domain" description="Acyltransferase 3" evidence="2">
    <location>
        <begin position="25"/>
        <end position="343"/>
    </location>
</feature>
<feature type="transmembrane region" description="Helical" evidence="1">
    <location>
        <begin position="155"/>
        <end position="175"/>
    </location>
</feature>
<dbReference type="AlphaFoldDB" id="A0A2S4HJ66"/>
<keyword evidence="1" id="KW-1133">Transmembrane helix</keyword>
<feature type="transmembrane region" description="Helical" evidence="1">
    <location>
        <begin position="236"/>
        <end position="255"/>
    </location>
</feature>
<proteinExistence type="predicted"/>
<reference evidence="4" key="1">
    <citation type="submission" date="2018-01" db="EMBL/GenBank/DDBJ databases">
        <authorList>
            <person name="Yu X.-D."/>
        </authorList>
    </citation>
    <scope>NUCLEOTIDE SEQUENCE</scope>
    <source>
        <strain evidence="4">ZX-21</strain>
    </source>
</reference>
<dbReference type="PANTHER" id="PTHR23028:SF53">
    <property type="entry name" value="ACYL_TRANSF_3 DOMAIN-CONTAINING PROTEIN"/>
    <property type="match status" value="1"/>
</dbReference>
<feature type="transmembrane region" description="Helical" evidence="1">
    <location>
        <begin position="325"/>
        <end position="341"/>
    </location>
</feature>
<feature type="domain" description="SGNH" evidence="3">
    <location>
        <begin position="419"/>
        <end position="653"/>
    </location>
</feature>
<comment type="caution">
    <text evidence="4">The sequence shown here is derived from an EMBL/GenBank/DDBJ whole genome shotgun (WGS) entry which is preliminary data.</text>
</comment>
<dbReference type="GO" id="GO:0016747">
    <property type="term" value="F:acyltransferase activity, transferring groups other than amino-acyl groups"/>
    <property type="evidence" value="ECO:0007669"/>
    <property type="project" value="InterPro"/>
</dbReference>
<feature type="transmembrane region" description="Helical" evidence="1">
    <location>
        <begin position="292"/>
        <end position="309"/>
    </location>
</feature>
<name>A0A2S4HJ66_9GAMM</name>
<dbReference type="InterPro" id="IPR050879">
    <property type="entry name" value="Acyltransferase_3"/>
</dbReference>
<evidence type="ECO:0000259" key="2">
    <source>
        <dbReference type="Pfam" id="PF01757"/>
    </source>
</evidence>
<feature type="transmembrane region" description="Helical" evidence="1">
    <location>
        <begin position="207"/>
        <end position="229"/>
    </location>
</feature>
<evidence type="ECO:0000256" key="1">
    <source>
        <dbReference type="SAM" id="Phobius"/>
    </source>
</evidence>
<gene>
    <name evidence="4" type="ORF">C0068_04155</name>
</gene>
<dbReference type="PANTHER" id="PTHR23028">
    <property type="entry name" value="ACETYLTRANSFERASE"/>
    <property type="match status" value="1"/>
</dbReference>